<comment type="caution">
    <text evidence="1">The sequence shown here is derived from an EMBL/GenBank/DDBJ whole genome shotgun (WGS) entry which is preliminary data.</text>
</comment>
<evidence type="ECO:0000313" key="2">
    <source>
        <dbReference type="Proteomes" id="UP000186804"/>
    </source>
</evidence>
<accession>A0A1J4MNR9</accession>
<protein>
    <submittedName>
        <fullName evidence="1">Uncharacterized protein</fullName>
    </submittedName>
</protein>
<organism evidence="1 2">
    <name type="scientific">Cryptosporidium andersoni</name>
    <dbReference type="NCBI Taxonomy" id="117008"/>
    <lineage>
        <taxon>Eukaryota</taxon>
        <taxon>Sar</taxon>
        <taxon>Alveolata</taxon>
        <taxon>Apicomplexa</taxon>
        <taxon>Conoidasida</taxon>
        <taxon>Coccidia</taxon>
        <taxon>Eucoccidiorida</taxon>
        <taxon>Eimeriorina</taxon>
        <taxon>Cryptosporidiidae</taxon>
        <taxon>Cryptosporidium</taxon>
    </lineage>
</organism>
<proteinExistence type="predicted"/>
<dbReference type="GeneID" id="92364430"/>
<dbReference type="AlphaFoldDB" id="A0A1J4MNR9"/>
<dbReference type="OrthoDB" id="427429at2759"/>
<reference evidence="1 2" key="1">
    <citation type="submission" date="2016-10" db="EMBL/GenBank/DDBJ databases">
        <title>Reductive evolution of mitochondrial metabolism and differential evolution of invasion-related proteins in Cryptosporidium.</title>
        <authorList>
            <person name="Liu S."/>
            <person name="Roellig D.M."/>
            <person name="Guo Y."/>
            <person name="Li N."/>
            <person name="Frace M.A."/>
            <person name="Tang K."/>
            <person name="Zhang L."/>
            <person name="Feng Y."/>
            <person name="Xiao L."/>
        </authorList>
    </citation>
    <scope>NUCLEOTIDE SEQUENCE [LARGE SCALE GENOMIC DNA]</scope>
    <source>
        <strain evidence="1">30847</strain>
    </source>
</reference>
<dbReference type="RefSeq" id="XP_067067760.1">
    <property type="nucleotide sequence ID" value="XM_067210493.1"/>
</dbReference>
<keyword evidence="2" id="KW-1185">Reference proteome</keyword>
<evidence type="ECO:0000313" key="1">
    <source>
        <dbReference type="EMBL" id="OII75914.1"/>
    </source>
</evidence>
<dbReference type="Proteomes" id="UP000186804">
    <property type="component" value="Unassembled WGS sequence"/>
</dbReference>
<sequence length="201" mass="23835">MKNLDSTPYNSGEDSTLLPEIQYEQAKFEIKSIESELKDWFLTRRFNMERNLAIKILLNHHNYTGISINNPNLPLKYKILWDDLVNKKPELEDSLSNAAKQKKVDIYLDIFRNSTKIDHPCRISGGLYLRCLKSNSNMLRHKREKVCIELFNSFNTCRDKIKQENQDNLRYLKLKQDITDNRAKILFERLILLFNIVNKKI</sequence>
<dbReference type="EMBL" id="LRBS01000072">
    <property type="protein sequence ID" value="OII75914.1"/>
    <property type="molecule type" value="Genomic_DNA"/>
</dbReference>
<name>A0A1J4MNR9_9CRYT</name>
<dbReference type="VEuPathDB" id="CryptoDB:cand_002450"/>
<gene>
    <name evidence="1" type="ORF">cand_002450</name>
</gene>